<dbReference type="Pfam" id="PF03737">
    <property type="entry name" value="RraA-like"/>
    <property type="match status" value="1"/>
</dbReference>
<dbReference type="EC" id="4.1.3.17" evidence="9"/>
<dbReference type="PANTHER" id="PTHR33254:SF4">
    <property type="entry name" value="4-HYDROXY-4-METHYL-2-OXOGLUTARATE ALDOLASE 3-RELATED"/>
    <property type="match status" value="1"/>
</dbReference>
<dbReference type="InterPro" id="IPR036704">
    <property type="entry name" value="RraA/RraA-like_sf"/>
</dbReference>
<dbReference type="EMBL" id="CP151510">
    <property type="protein sequence ID" value="WZN64620.1"/>
    <property type="molecule type" value="Genomic_DNA"/>
</dbReference>
<dbReference type="GO" id="GO:0046872">
    <property type="term" value="F:metal ion binding"/>
    <property type="evidence" value="ECO:0007669"/>
    <property type="project" value="UniProtKB-KW"/>
</dbReference>
<evidence type="ECO:0000256" key="5">
    <source>
        <dbReference type="ARBA" id="ARBA00023239"/>
    </source>
</evidence>
<dbReference type="InterPro" id="IPR010203">
    <property type="entry name" value="RraA"/>
</dbReference>
<accession>A0AAX4PF63</accession>
<reference evidence="10 11" key="1">
    <citation type="submission" date="2024-03" db="EMBL/GenBank/DDBJ databases">
        <title>Complete genome sequence of the green alga Chloropicon roscoffensis RCC1871.</title>
        <authorList>
            <person name="Lemieux C."/>
            <person name="Pombert J.-F."/>
            <person name="Otis C."/>
            <person name="Turmel M."/>
        </authorList>
    </citation>
    <scope>NUCLEOTIDE SEQUENCE [LARGE SCALE GENOMIC DNA]</scope>
    <source>
        <strain evidence="10 11">RCC1871</strain>
    </source>
</reference>
<dbReference type="GO" id="GO:0008428">
    <property type="term" value="F:ribonuclease inhibitor activity"/>
    <property type="evidence" value="ECO:0007669"/>
    <property type="project" value="InterPro"/>
</dbReference>
<dbReference type="CDD" id="cd16841">
    <property type="entry name" value="RraA_family"/>
    <property type="match status" value="1"/>
</dbReference>
<gene>
    <name evidence="10" type="ORF">HKI87_10g61770</name>
</gene>
<evidence type="ECO:0000256" key="4">
    <source>
        <dbReference type="ARBA" id="ARBA00022723"/>
    </source>
</evidence>
<keyword evidence="4 8" id="KW-0479">Metal-binding</keyword>
<feature type="binding site" evidence="8">
    <location>
        <position position="149"/>
    </location>
    <ligand>
        <name>Mg(2+)</name>
        <dbReference type="ChEBI" id="CHEBI:18420"/>
    </ligand>
</feature>
<sequence>MVSRTAGWLASTRAVASLLAPLSGSRGLAGYKAPMTPPPDADRMGTADLCDVHLPDPVDVTVPRKVQVCEVGYFNDYGGKKRFWGPVSTVQCFENNPWVRSALEEDGKGRVLVVDAGASKRCAVLGDMLAEMGAKNGWSGIIINGCCRDSEDIGKMDIGVKTIGTHPLKSSKRDKGLRDVDVSFAGVTFRPGDYVYADGDGVLVSSEKLEL</sequence>
<evidence type="ECO:0000256" key="9">
    <source>
        <dbReference type="RuleBase" id="RU004338"/>
    </source>
</evidence>
<evidence type="ECO:0000256" key="2">
    <source>
        <dbReference type="ARBA" id="ARBA00008621"/>
    </source>
</evidence>
<dbReference type="NCBIfam" id="TIGR01935">
    <property type="entry name" value="NOT-MenG"/>
    <property type="match status" value="1"/>
</dbReference>
<keyword evidence="8" id="KW-0460">Magnesium</keyword>
<dbReference type="GO" id="GO:0008948">
    <property type="term" value="F:oxaloacetate decarboxylase activity"/>
    <property type="evidence" value="ECO:0007669"/>
    <property type="project" value="UniProtKB-EC"/>
</dbReference>
<dbReference type="EC" id="4.1.1.112" evidence="9"/>
<evidence type="ECO:0000313" key="11">
    <source>
        <dbReference type="Proteomes" id="UP001472866"/>
    </source>
</evidence>
<dbReference type="GO" id="GO:0051252">
    <property type="term" value="P:regulation of RNA metabolic process"/>
    <property type="evidence" value="ECO:0007669"/>
    <property type="project" value="InterPro"/>
</dbReference>
<dbReference type="InterPro" id="IPR005493">
    <property type="entry name" value="RraA/RraA-like"/>
</dbReference>
<dbReference type="Proteomes" id="UP001472866">
    <property type="component" value="Chromosome 10"/>
</dbReference>
<feature type="binding site" evidence="8">
    <location>
        <position position="148"/>
    </location>
    <ligand>
        <name>substrate</name>
    </ligand>
</feature>
<evidence type="ECO:0000256" key="8">
    <source>
        <dbReference type="PIRSR" id="PIRSR605493-1"/>
    </source>
</evidence>
<evidence type="ECO:0000256" key="1">
    <source>
        <dbReference type="ARBA" id="ARBA00001342"/>
    </source>
</evidence>
<protein>
    <recommendedName>
        <fullName evidence="9">4-hydroxy-4-methyl-2-oxoglutarate aldolase</fullName>
        <shortName evidence="9">HMG aldolase</shortName>
        <ecNumber evidence="9">4.1.1.112</ecNumber>
        <ecNumber evidence="9">4.1.3.17</ecNumber>
    </recommendedName>
    <alternativeName>
        <fullName evidence="9">Oxaloacetate decarboxylase</fullName>
    </alternativeName>
</protein>
<evidence type="ECO:0000256" key="7">
    <source>
        <dbReference type="ARBA" id="ARBA00047973"/>
    </source>
</evidence>
<evidence type="ECO:0000313" key="10">
    <source>
        <dbReference type="EMBL" id="WZN64620.1"/>
    </source>
</evidence>
<dbReference type="NCBIfam" id="NF006875">
    <property type="entry name" value="PRK09372.1"/>
    <property type="match status" value="1"/>
</dbReference>
<dbReference type="SUPFAM" id="SSF89562">
    <property type="entry name" value="RraA-like"/>
    <property type="match status" value="1"/>
</dbReference>
<comment type="catalytic activity">
    <reaction evidence="1 9">
        <text>4-hydroxy-4-methyl-2-oxoglutarate = 2 pyruvate</text>
        <dbReference type="Rhea" id="RHEA:22748"/>
        <dbReference type="ChEBI" id="CHEBI:15361"/>
        <dbReference type="ChEBI" id="CHEBI:58276"/>
        <dbReference type="EC" id="4.1.3.17"/>
    </reaction>
</comment>
<dbReference type="GO" id="GO:0047443">
    <property type="term" value="F:4-hydroxy-4-methyl-2-oxoglutarate aldolase activity"/>
    <property type="evidence" value="ECO:0007669"/>
    <property type="project" value="UniProtKB-EC"/>
</dbReference>
<comment type="catalytic activity">
    <reaction evidence="7 9">
        <text>oxaloacetate + H(+) = pyruvate + CO2</text>
        <dbReference type="Rhea" id="RHEA:15641"/>
        <dbReference type="ChEBI" id="CHEBI:15361"/>
        <dbReference type="ChEBI" id="CHEBI:15378"/>
        <dbReference type="ChEBI" id="CHEBI:16452"/>
        <dbReference type="ChEBI" id="CHEBI:16526"/>
        <dbReference type="EC" id="4.1.1.112"/>
    </reaction>
</comment>
<comment type="similarity">
    <text evidence="2 9">Belongs to the class II aldolase/RraA-like family.</text>
</comment>
<comment type="cofactor">
    <cofactor evidence="9">
        <name>a divalent metal cation</name>
        <dbReference type="ChEBI" id="CHEBI:60240"/>
    </cofactor>
</comment>
<keyword evidence="11" id="KW-1185">Reference proteome</keyword>
<name>A0AAX4PF63_9CHLO</name>
<evidence type="ECO:0000256" key="3">
    <source>
        <dbReference type="ARBA" id="ARBA00011233"/>
    </source>
</evidence>
<organism evidence="10 11">
    <name type="scientific">Chloropicon roscoffensis</name>
    <dbReference type="NCBI Taxonomy" id="1461544"/>
    <lineage>
        <taxon>Eukaryota</taxon>
        <taxon>Viridiplantae</taxon>
        <taxon>Chlorophyta</taxon>
        <taxon>Chloropicophyceae</taxon>
        <taxon>Chloropicales</taxon>
        <taxon>Chloropicaceae</taxon>
        <taxon>Chloropicon</taxon>
    </lineage>
</organism>
<dbReference type="AlphaFoldDB" id="A0AAX4PF63"/>
<evidence type="ECO:0000256" key="6">
    <source>
        <dbReference type="ARBA" id="ARBA00025046"/>
    </source>
</evidence>
<comment type="cofactor">
    <cofactor evidence="8">
        <name>Mg(2+)</name>
        <dbReference type="ChEBI" id="CHEBI:18420"/>
    </cofactor>
</comment>
<proteinExistence type="inferred from homology"/>
<dbReference type="PANTHER" id="PTHR33254">
    <property type="entry name" value="4-HYDROXY-4-METHYL-2-OXOGLUTARATE ALDOLASE 3-RELATED"/>
    <property type="match status" value="1"/>
</dbReference>
<comment type="function">
    <text evidence="6 9">Catalyzes the aldol cleavage of 4-hydroxy-4-methyl-2-oxoglutarate (HMG) into 2 molecules of pyruvate. Also contains a secondary oxaloacetate (OAA) decarboxylase activity due to the common pyruvate enolate transition state formed following C-C bond cleavage in the retro-aldol and decarboxylation reactions.</text>
</comment>
<dbReference type="Gene3D" id="3.50.30.40">
    <property type="entry name" value="Ribonuclease E inhibitor RraA/RraA-like"/>
    <property type="match status" value="1"/>
</dbReference>
<feature type="binding site" evidence="8">
    <location>
        <begin position="126"/>
        <end position="129"/>
    </location>
    <ligand>
        <name>substrate</name>
    </ligand>
</feature>
<keyword evidence="5 9" id="KW-0456">Lyase</keyword>
<comment type="subunit">
    <text evidence="3 9">Homotrimer.</text>
</comment>